<sequence length="87" mass="9684">MLRLDISDFINTIGAANSRLFESSRPILKQGSLNPSLIPCPSRSDYAQWNLKSSGEFSSKSAWEKIRGATPIVDWFDIVWSSNSFSG</sequence>
<dbReference type="AlphaFoldDB" id="A0A5J5BDL4"/>
<reference evidence="1 2" key="1">
    <citation type="submission" date="2019-09" db="EMBL/GenBank/DDBJ databases">
        <title>A chromosome-level genome assembly of the Chinese tupelo Nyssa sinensis.</title>
        <authorList>
            <person name="Yang X."/>
            <person name="Kang M."/>
            <person name="Yang Y."/>
            <person name="Xiong H."/>
            <person name="Wang M."/>
            <person name="Zhang Z."/>
            <person name="Wang Z."/>
            <person name="Wu H."/>
            <person name="Ma T."/>
            <person name="Liu J."/>
            <person name="Xi Z."/>
        </authorList>
    </citation>
    <scope>NUCLEOTIDE SEQUENCE [LARGE SCALE GENOMIC DNA]</scope>
    <source>
        <strain evidence="1">J267</strain>
        <tissue evidence="1">Leaf</tissue>
    </source>
</reference>
<proteinExistence type="predicted"/>
<evidence type="ECO:0000313" key="2">
    <source>
        <dbReference type="Proteomes" id="UP000325577"/>
    </source>
</evidence>
<evidence type="ECO:0000313" key="1">
    <source>
        <dbReference type="EMBL" id="KAA8539311.1"/>
    </source>
</evidence>
<organism evidence="1 2">
    <name type="scientific">Nyssa sinensis</name>
    <dbReference type="NCBI Taxonomy" id="561372"/>
    <lineage>
        <taxon>Eukaryota</taxon>
        <taxon>Viridiplantae</taxon>
        <taxon>Streptophyta</taxon>
        <taxon>Embryophyta</taxon>
        <taxon>Tracheophyta</taxon>
        <taxon>Spermatophyta</taxon>
        <taxon>Magnoliopsida</taxon>
        <taxon>eudicotyledons</taxon>
        <taxon>Gunneridae</taxon>
        <taxon>Pentapetalae</taxon>
        <taxon>asterids</taxon>
        <taxon>Cornales</taxon>
        <taxon>Nyssaceae</taxon>
        <taxon>Nyssa</taxon>
    </lineage>
</organism>
<dbReference type="EMBL" id="CM018037">
    <property type="protein sequence ID" value="KAA8539311.1"/>
    <property type="molecule type" value="Genomic_DNA"/>
</dbReference>
<gene>
    <name evidence="1" type="ORF">F0562_026003</name>
</gene>
<keyword evidence="2" id="KW-1185">Reference proteome</keyword>
<dbReference type="Proteomes" id="UP000325577">
    <property type="component" value="Linkage Group LG14"/>
</dbReference>
<name>A0A5J5BDL4_9ASTE</name>
<protein>
    <submittedName>
        <fullName evidence="1">Uncharacterized protein</fullName>
    </submittedName>
</protein>
<accession>A0A5J5BDL4</accession>